<dbReference type="GO" id="GO:0016149">
    <property type="term" value="F:translation release factor activity, codon specific"/>
    <property type="evidence" value="ECO:0007669"/>
    <property type="project" value="InterPro"/>
</dbReference>
<sequence length="434" mass="45422">MAGVRRGVAAAAAPDGGGGGAAAAAAPAAATSGSSGGADVESLGSLRRKVSDAGARLSSLLAVADVAGCRAKLAALEHEAAEAGEGLWAQPERAQALMGAVNGLRSELADLDRFQSFLDEAAFAVELIEAEEGPSGSGGALSGDAATIAAEAGAALQRLQEGLDSWELRRLLSGPFDERGARLVISAGAGGVDAMDWAAMLERMYTRWAEAQGHQVVCVDRSEGEEAGIKSVELEIRGRHAYGYLRSEKGTHRLVRSSPFNAKGLRQTSFAGVDVMPILGPTDLPELDLQDRDLEVTTMRSGGKGGQNVNKVETGVRILHVPTGIAVKCTQERSQAQNRAIALDILKSRLLVVLEEQNAQRVAEIRGELVKAEWGQQIRNYVLHPYKLVKDTRTGWESSDVGGVLDGGLGAPMAAHLRWRGAAQVASSLAQQPA</sequence>
<dbReference type="AlphaFoldDB" id="A0A835XMB2"/>
<evidence type="ECO:0000256" key="2">
    <source>
        <dbReference type="ARBA" id="ARBA00022917"/>
    </source>
</evidence>
<dbReference type="InterPro" id="IPR045853">
    <property type="entry name" value="Pep_chain_release_fac_I_sf"/>
</dbReference>
<dbReference type="GO" id="GO:0005737">
    <property type="term" value="C:cytoplasm"/>
    <property type="evidence" value="ECO:0007669"/>
    <property type="project" value="InterPro"/>
</dbReference>
<dbReference type="InterPro" id="IPR000352">
    <property type="entry name" value="Pep_chain_release_fac_I"/>
</dbReference>
<dbReference type="SUPFAM" id="SSF75620">
    <property type="entry name" value="Release factor"/>
    <property type="match status" value="1"/>
</dbReference>
<accession>A0A835XMB2</accession>
<proteinExistence type="inferred from homology"/>
<comment type="similarity">
    <text evidence="1">Belongs to the prokaryotic/mitochondrial release factor family.</text>
</comment>
<dbReference type="NCBIfam" id="TIGR00020">
    <property type="entry name" value="prfB"/>
    <property type="match status" value="1"/>
</dbReference>
<keyword evidence="5" id="KW-1185">Reference proteome</keyword>
<dbReference type="Pfam" id="PF00472">
    <property type="entry name" value="RF-1"/>
    <property type="match status" value="1"/>
</dbReference>
<dbReference type="Pfam" id="PF03462">
    <property type="entry name" value="PCRF"/>
    <property type="match status" value="1"/>
</dbReference>
<evidence type="ECO:0000313" key="4">
    <source>
        <dbReference type="EMBL" id="KAG2486134.1"/>
    </source>
</evidence>
<protein>
    <recommendedName>
        <fullName evidence="3">Prokaryotic-type class I peptide chain release factors domain-containing protein</fullName>
    </recommendedName>
</protein>
<dbReference type="Gene3D" id="3.30.70.1660">
    <property type="match status" value="1"/>
</dbReference>
<evidence type="ECO:0000256" key="1">
    <source>
        <dbReference type="ARBA" id="ARBA00010835"/>
    </source>
</evidence>
<comment type="caution">
    <text evidence="4">The sequence shown here is derived from an EMBL/GenBank/DDBJ whole genome shotgun (WGS) entry which is preliminary data.</text>
</comment>
<reference evidence="4" key="1">
    <citation type="journal article" date="2020" name="bioRxiv">
        <title>Comparative genomics of Chlamydomonas.</title>
        <authorList>
            <person name="Craig R.J."/>
            <person name="Hasan A.R."/>
            <person name="Ness R.W."/>
            <person name="Keightley P.D."/>
        </authorList>
    </citation>
    <scope>NUCLEOTIDE SEQUENCE</scope>
    <source>
        <strain evidence="4">CCAP 11/70</strain>
    </source>
</reference>
<dbReference type="Gene3D" id="3.30.160.20">
    <property type="match status" value="1"/>
</dbReference>
<keyword evidence="2" id="KW-0648">Protein biosynthesis</keyword>
<dbReference type="Proteomes" id="UP000612055">
    <property type="component" value="Unassembled WGS sequence"/>
</dbReference>
<dbReference type="PROSITE" id="PS00745">
    <property type="entry name" value="RF_PROK_I"/>
    <property type="match status" value="1"/>
</dbReference>
<dbReference type="PANTHER" id="PTHR43116">
    <property type="entry name" value="PEPTIDE CHAIN RELEASE FACTOR 2"/>
    <property type="match status" value="1"/>
</dbReference>
<dbReference type="PANTHER" id="PTHR43116:SF3">
    <property type="entry name" value="CLASS I PEPTIDE CHAIN RELEASE FACTOR"/>
    <property type="match status" value="1"/>
</dbReference>
<dbReference type="Gene3D" id="1.20.58.410">
    <property type="entry name" value="Release factor"/>
    <property type="match status" value="1"/>
</dbReference>
<dbReference type="HAMAP" id="MF_00094">
    <property type="entry name" value="Rel_fac_2"/>
    <property type="match status" value="1"/>
</dbReference>
<dbReference type="InterPro" id="IPR005139">
    <property type="entry name" value="PCRF"/>
</dbReference>
<dbReference type="EMBL" id="JAEHOE010000117">
    <property type="protein sequence ID" value="KAG2486134.1"/>
    <property type="molecule type" value="Genomic_DNA"/>
</dbReference>
<name>A0A835XMB2_9CHLO</name>
<dbReference type="OrthoDB" id="2019491at2759"/>
<organism evidence="4 5">
    <name type="scientific">Edaphochlamys debaryana</name>
    <dbReference type="NCBI Taxonomy" id="47281"/>
    <lineage>
        <taxon>Eukaryota</taxon>
        <taxon>Viridiplantae</taxon>
        <taxon>Chlorophyta</taxon>
        <taxon>core chlorophytes</taxon>
        <taxon>Chlorophyceae</taxon>
        <taxon>CS clade</taxon>
        <taxon>Chlamydomonadales</taxon>
        <taxon>Chlamydomonadales incertae sedis</taxon>
        <taxon>Edaphochlamys</taxon>
    </lineage>
</organism>
<dbReference type="SMART" id="SM00937">
    <property type="entry name" value="PCRF"/>
    <property type="match status" value="1"/>
</dbReference>
<evidence type="ECO:0000313" key="5">
    <source>
        <dbReference type="Proteomes" id="UP000612055"/>
    </source>
</evidence>
<feature type="domain" description="Prokaryotic-type class I peptide chain release factors" evidence="3">
    <location>
        <begin position="300"/>
        <end position="316"/>
    </location>
</feature>
<dbReference type="InterPro" id="IPR004374">
    <property type="entry name" value="PrfB"/>
</dbReference>
<evidence type="ECO:0000259" key="3">
    <source>
        <dbReference type="PROSITE" id="PS00745"/>
    </source>
</evidence>
<gene>
    <name evidence="4" type="ORF">HYH03_015227</name>
</gene>